<gene>
    <name evidence="2" type="ORF">CR513_03634</name>
</gene>
<sequence length="101" mass="11309">MKSDWSLPRASQHLAESNLVSNRESSANILYDFDPEIELTLRRIRKVGNTMVSTNSSLNTSLTSKNSVSATNTTDSFDFSVTNSFSSLNNSQQRELMENQD</sequence>
<protein>
    <submittedName>
        <fullName evidence="2">Uncharacterized protein</fullName>
    </submittedName>
</protein>
<comment type="caution">
    <text evidence="2">The sequence shown here is derived from an EMBL/GenBank/DDBJ whole genome shotgun (WGS) entry which is preliminary data.</text>
</comment>
<proteinExistence type="predicted"/>
<evidence type="ECO:0000313" key="3">
    <source>
        <dbReference type="Proteomes" id="UP000257109"/>
    </source>
</evidence>
<keyword evidence="3" id="KW-1185">Reference proteome</keyword>
<dbReference type="EMBL" id="QJKJ01000601">
    <property type="protein sequence ID" value="RDY11644.1"/>
    <property type="molecule type" value="Genomic_DNA"/>
</dbReference>
<reference evidence="2" key="1">
    <citation type="submission" date="2018-05" db="EMBL/GenBank/DDBJ databases">
        <title>Draft genome of Mucuna pruriens seed.</title>
        <authorList>
            <person name="Nnadi N.E."/>
            <person name="Vos R."/>
            <person name="Hasami M.H."/>
            <person name="Devisetty U.K."/>
            <person name="Aguiy J.C."/>
        </authorList>
    </citation>
    <scope>NUCLEOTIDE SEQUENCE [LARGE SCALE GENOMIC DNA]</scope>
    <source>
        <strain evidence="2">JCA_2017</strain>
    </source>
</reference>
<accession>A0A371I9J9</accession>
<feature type="non-terminal residue" evidence="2">
    <location>
        <position position="1"/>
    </location>
</feature>
<feature type="compositionally biased region" description="Low complexity" evidence="1">
    <location>
        <begin position="50"/>
        <end position="69"/>
    </location>
</feature>
<name>A0A371I9J9_MUCPR</name>
<organism evidence="2 3">
    <name type="scientific">Mucuna pruriens</name>
    <name type="common">Velvet bean</name>
    <name type="synonym">Dolichos pruriens</name>
    <dbReference type="NCBI Taxonomy" id="157652"/>
    <lineage>
        <taxon>Eukaryota</taxon>
        <taxon>Viridiplantae</taxon>
        <taxon>Streptophyta</taxon>
        <taxon>Embryophyta</taxon>
        <taxon>Tracheophyta</taxon>
        <taxon>Spermatophyta</taxon>
        <taxon>Magnoliopsida</taxon>
        <taxon>eudicotyledons</taxon>
        <taxon>Gunneridae</taxon>
        <taxon>Pentapetalae</taxon>
        <taxon>rosids</taxon>
        <taxon>fabids</taxon>
        <taxon>Fabales</taxon>
        <taxon>Fabaceae</taxon>
        <taxon>Papilionoideae</taxon>
        <taxon>50 kb inversion clade</taxon>
        <taxon>NPAAA clade</taxon>
        <taxon>indigoferoid/millettioid clade</taxon>
        <taxon>Phaseoleae</taxon>
        <taxon>Mucuna</taxon>
    </lineage>
</organism>
<feature type="region of interest" description="Disordered" evidence="1">
    <location>
        <begin position="50"/>
        <end position="70"/>
    </location>
</feature>
<evidence type="ECO:0000313" key="2">
    <source>
        <dbReference type="EMBL" id="RDY11644.1"/>
    </source>
</evidence>
<dbReference type="Proteomes" id="UP000257109">
    <property type="component" value="Unassembled WGS sequence"/>
</dbReference>
<dbReference type="AlphaFoldDB" id="A0A371I9J9"/>
<evidence type="ECO:0000256" key="1">
    <source>
        <dbReference type="SAM" id="MobiDB-lite"/>
    </source>
</evidence>